<evidence type="ECO:0000256" key="1">
    <source>
        <dbReference type="ARBA" id="ARBA00022679"/>
    </source>
</evidence>
<organism evidence="4 5">
    <name type="scientific">Cytobacillus oceanisediminis</name>
    <dbReference type="NCBI Taxonomy" id="665099"/>
    <lineage>
        <taxon>Bacteria</taxon>
        <taxon>Bacillati</taxon>
        <taxon>Bacillota</taxon>
        <taxon>Bacilli</taxon>
        <taxon>Bacillales</taxon>
        <taxon>Bacillaceae</taxon>
        <taxon>Cytobacillus</taxon>
    </lineage>
</organism>
<evidence type="ECO:0000259" key="3">
    <source>
        <dbReference type="Pfam" id="PF00294"/>
    </source>
</evidence>
<gene>
    <name evidence="4" type="ORF">IQ19_05503</name>
</gene>
<dbReference type="InterPro" id="IPR002173">
    <property type="entry name" value="Carboh/pur_kinase_PfkB_CS"/>
</dbReference>
<dbReference type="GO" id="GO:0016301">
    <property type="term" value="F:kinase activity"/>
    <property type="evidence" value="ECO:0007669"/>
    <property type="project" value="UniProtKB-KW"/>
</dbReference>
<reference evidence="4 5" key="1">
    <citation type="journal article" date="2015" name="Stand. Genomic Sci.">
        <title>Genomic Encyclopedia of Bacterial and Archaeal Type Strains, Phase III: the genomes of soil and plant-associated and newly described type strains.</title>
        <authorList>
            <person name="Whitman W.B."/>
            <person name="Woyke T."/>
            <person name="Klenk H.P."/>
            <person name="Zhou Y."/>
            <person name="Lilburn T.G."/>
            <person name="Beck B.J."/>
            <person name="De Vos P."/>
            <person name="Vandamme P."/>
            <person name="Eisen J.A."/>
            <person name="Garrity G."/>
            <person name="Hugenholtz P."/>
            <person name="Kyrpides N.C."/>
        </authorList>
    </citation>
    <scope>NUCLEOTIDE SEQUENCE [LARGE SCALE GENOMIC DNA]</scope>
    <source>
        <strain evidence="4 5">CGMCC 1.10115</strain>
    </source>
</reference>
<sequence length="305" mass="33397">MEKWDVLVQGVITTDVIFSEIPKMPEPGEEVYCGEFEFTGGAAYITAVALSRLGLKVAILSPIGTDVLSQFIVHSLESEGVSTKLMKRLDQPLRTLSVAINYGGDRSFLSYQDEAKGFDLESYTLEILDQAETNFLHMSVRPNSLPVIQKAKEKDIQVALDVGWDEEWLKNADIYPIIKLGDYFTPNLREALYMTEQTTAAKALNTFRVQCPYTKVIIKLGPEGALSNVDGNEVVIPGFKRNAIDTTGAGDVFAAGLIAGVIKGHDLKHAIRLGNFCGACSVEGLGGATASPYWEQVEKEFLPIK</sequence>
<evidence type="ECO:0000256" key="2">
    <source>
        <dbReference type="ARBA" id="ARBA00022777"/>
    </source>
</evidence>
<keyword evidence="1" id="KW-0808">Transferase</keyword>
<evidence type="ECO:0000313" key="5">
    <source>
        <dbReference type="Proteomes" id="UP000318667"/>
    </source>
</evidence>
<dbReference type="RefSeq" id="WP_144546725.1">
    <property type="nucleotide sequence ID" value="NZ_CBCSDC010000072.1"/>
</dbReference>
<keyword evidence="2 4" id="KW-0418">Kinase</keyword>
<accession>A0A562J558</accession>
<dbReference type="InterPro" id="IPR011611">
    <property type="entry name" value="PfkB_dom"/>
</dbReference>
<dbReference type="AlphaFoldDB" id="A0A562J558"/>
<protein>
    <submittedName>
        <fullName evidence="4">Sugar/nucleoside kinase (Ribokinase family)</fullName>
    </submittedName>
</protein>
<keyword evidence="5" id="KW-1185">Reference proteome</keyword>
<dbReference type="PANTHER" id="PTHR10584:SF166">
    <property type="entry name" value="RIBOKINASE"/>
    <property type="match status" value="1"/>
</dbReference>
<proteinExistence type="predicted"/>
<dbReference type="Proteomes" id="UP000318667">
    <property type="component" value="Unassembled WGS sequence"/>
</dbReference>
<dbReference type="PANTHER" id="PTHR10584">
    <property type="entry name" value="SUGAR KINASE"/>
    <property type="match status" value="1"/>
</dbReference>
<dbReference type="OrthoDB" id="9775849at2"/>
<dbReference type="Pfam" id="PF00294">
    <property type="entry name" value="PfkB"/>
    <property type="match status" value="1"/>
</dbReference>
<comment type="caution">
    <text evidence="4">The sequence shown here is derived from an EMBL/GenBank/DDBJ whole genome shotgun (WGS) entry which is preliminary data.</text>
</comment>
<evidence type="ECO:0000313" key="4">
    <source>
        <dbReference type="EMBL" id="TWH78035.1"/>
    </source>
</evidence>
<dbReference type="EMBL" id="VLKI01000035">
    <property type="protein sequence ID" value="TWH78035.1"/>
    <property type="molecule type" value="Genomic_DNA"/>
</dbReference>
<name>A0A562J558_9BACI</name>
<feature type="domain" description="Carbohydrate kinase PfkB" evidence="3">
    <location>
        <begin position="27"/>
        <end position="291"/>
    </location>
</feature>
<dbReference type="GeneID" id="65406562"/>
<dbReference type="PROSITE" id="PS00584">
    <property type="entry name" value="PFKB_KINASES_2"/>
    <property type="match status" value="1"/>
</dbReference>
<dbReference type="SUPFAM" id="SSF53613">
    <property type="entry name" value="Ribokinase-like"/>
    <property type="match status" value="1"/>
</dbReference>
<dbReference type="InterPro" id="IPR029056">
    <property type="entry name" value="Ribokinase-like"/>
</dbReference>
<dbReference type="Gene3D" id="3.40.1190.20">
    <property type="match status" value="1"/>
</dbReference>